<keyword evidence="3" id="KW-1185">Reference proteome</keyword>
<comment type="caution">
    <text evidence="2">The sequence shown here is derived from an EMBL/GenBank/DDBJ whole genome shotgun (WGS) entry which is preliminary data.</text>
</comment>
<gene>
    <name evidence="2" type="ORF">PGT21_035889</name>
</gene>
<reference evidence="2 3" key="1">
    <citation type="submission" date="2019-05" db="EMBL/GenBank/DDBJ databases">
        <title>Emergence of the Ug99 lineage of the wheat stem rust pathogen through somatic hybridization.</title>
        <authorList>
            <person name="Li F."/>
            <person name="Upadhyaya N.M."/>
            <person name="Sperschneider J."/>
            <person name="Matny O."/>
            <person name="Nguyen-Phuc H."/>
            <person name="Mago R."/>
            <person name="Raley C."/>
            <person name="Miller M.E."/>
            <person name="Silverstein K.A.T."/>
            <person name="Henningsen E."/>
            <person name="Hirsch C.D."/>
            <person name="Visser B."/>
            <person name="Pretorius Z.A."/>
            <person name="Steffenson B.J."/>
            <person name="Schwessinger B."/>
            <person name="Dodds P.N."/>
            <person name="Figueroa M."/>
        </authorList>
    </citation>
    <scope>NUCLEOTIDE SEQUENCE [LARGE SCALE GENOMIC DNA]</scope>
    <source>
        <strain evidence="2">21-0</strain>
    </source>
</reference>
<evidence type="ECO:0000313" key="3">
    <source>
        <dbReference type="Proteomes" id="UP000324748"/>
    </source>
</evidence>
<feature type="region of interest" description="Disordered" evidence="1">
    <location>
        <begin position="1"/>
        <end position="26"/>
    </location>
</feature>
<evidence type="ECO:0000313" key="2">
    <source>
        <dbReference type="EMBL" id="KAA1111031.1"/>
    </source>
</evidence>
<sequence>MSLLSEDQRHFASSAKQRLQRLSDPSQEYPSAFHWLLLKRGTTVEDKAAFLSYLPARYTFASVET</sequence>
<dbReference type="AlphaFoldDB" id="A0A5B0QD04"/>
<accession>A0A5B0QD04</accession>
<dbReference type="EMBL" id="VSWC01000027">
    <property type="protein sequence ID" value="KAA1111031.1"/>
    <property type="molecule type" value="Genomic_DNA"/>
</dbReference>
<proteinExistence type="predicted"/>
<dbReference type="Proteomes" id="UP000324748">
    <property type="component" value="Unassembled WGS sequence"/>
</dbReference>
<evidence type="ECO:0000256" key="1">
    <source>
        <dbReference type="SAM" id="MobiDB-lite"/>
    </source>
</evidence>
<protein>
    <submittedName>
        <fullName evidence="2">Uncharacterized protein</fullName>
    </submittedName>
</protein>
<name>A0A5B0QD04_PUCGR</name>
<feature type="compositionally biased region" description="Basic and acidic residues" evidence="1">
    <location>
        <begin position="1"/>
        <end position="10"/>
    </location>
</feature>
<organism evidence="2 3">
    <name type="scientific">Puccinia graminis f. sp. tritici</name>
    <dbReference type="NCBI Taxonomy" id="56615"/>
    <lineage>
        <taxon>Eukaryota</taxon>
        <taxon>Fungi</taxon>
        <taxon>Dikarya</taxon>
        <taxon>Basidiomycota</taxon>
        <taxon>Pucciniomycotina</taxon>
        <taxon>Pucciniomycetes</taxon>
        <taxon>Pucciniales</taxon>
        <taxon>Pucciniaceae</taxon>
        <taxon>Puccinia</taxon>
    </lineage>
</organism>